<organism evidence="2">
    <name type="scientific">Medioppia subpectinata</name>
    <dbReference type="NCBI Taxonomy" id="1979941"/>
    <lineage>
        <taxon>Eukaryota</taxon>
        <taxon>Metazoa</taxon>
        <taxon>Ecdysozoa</taxon>
        <taxon>Arthropoda</taxon>
        <taxon>Chelicerata</taxon>
        <taxon>Arachnida</taxon>
        <taxon>Acari</taxon>
        <taxon>Acariformes</taxon>
        <taxon>Sarcoptiformes</taxon>
        <taxon>Oribatida</taxon>
        <taxon>Brachypylina</taxon>
        <taxon>Oppioidea</taxon>
        <taxon>Oppiidae</taxon>
        <taxon>Medioppia</taxon>
    </lineage>
</organism>
<evidence type="ECO:0000256" key="1">
    <source>
        <dbReference type="SAM" id="SignalP"/>
    </source>
</evidence>
<dbReference type="OrthoDB" id="6360815at2759"/>
<keyword evidence="3" id="KW-1185">Reference proteome</keyword>
<gene>
    <name evidence="2" type="ORF">OSB1V03_LOCUS11757</name>
</gene>
<feature type="chain" id="PRO_5036403428" evidence="1">
    <location>
        <begin position="16"/>
        <end position="76"/>
    </location>
</feature>
<reference evidence="2" key="1">
    <citation type="submission" date="2020-11" db="EMBL/GenBank/DDBJ databases">
        <authorList>
            <person name="Tran Van P."/>
        </authorList>
    </citation>
    <scope>NUCLEOTIDE SEQUENCE</scope>
</reference>
<accession>A0A7R9KXN6</accession>
<dbReference type="AlphaFoldDB" id="A0A7R9KXN6"/>
<evidence type="ECO:0000313" key="3">
    <source>
        <dbReference type="Proteomes" id="UP000759131"/>
    </source>
</evidence>
<keyword evidence="1" id="KW-0732">Signal</keyword>
<sequence length="76" mass="8734">LVLLFDSLILITSSSLPVKSSLKNEELESFIKLTLPLLKQNFINRQELDSFYNMLANNEDILLRSEHKKNLKIGCV</sequence>
<name>A0A7R9KXN6_9ACAR</name>
<dbReference type="Proteomes" id="UP000759131">
    <property type="component" value="Unassembled WGS sequence"/>
</dbReference>
<proteinExistence type="predicted"/>
<feature type="signal peptide" evidence="1">
    <location>
        <begin position="1"/>
        <end position="15"/>
    </location>
</feature>
<feature type="non-terminal residue" evidence="2">
    <location>
        <position position="76"/>
    </location>
</feature>
<dbReference type="EMBL" id="CAJPIZ010009325">
    <property type="protein sequence ID" value="CAG2111778.1"/>
    <property type="molecule type" value="Genomic_DNA"/>
</dbReference>
<dbReference type="EMBL" id="OC863900">
    <property type="protein sequence ID" value="CAD7631348.1"/>
    <property type="molecule type" value="Genomic_DNA"/>
</dbReference>
<evidence type="ECO:0000313" key="2">
    <source>
        <dbReference type="EMBL" id="CAD7631348.1"/>
    </source>
</evidence>
<protein>
    <submittedName>
        <fullName evidence="2">Uncharacterized protein</fullName>
    </submittedName>
</protein>